<evidence type="ECO:0000259" key="3">
    <source>
        <dbReference type="Pfam" id="PF12222"/>
    </source>
</evidence>
<feature type="compositionally biased region" description="Acidic residues" evidence="1">
    <location>
        <begin position="629"/>
        <end position="658"/>
    </location>
</feature>
<dbReference type="InterPro" id="IPR056948">
    <property type="entry name" value="PNGaseA_N"/>
</dbReference>
<evidence type="ECO:0000313" key="4">
    <source>
        <dbReference type="EMBL" id="RHY54043.1"/>
    </source>
</evidence>
<dbReference type="VEuPathDB" id="FungiDB:H257_05442"/>
<dbReference type="EMBL" id="QUTB01005676">
    <property type="protein sequence ID" value="RHY54043.1"/>
    <property type="molecule type" value="Genomic_DNA"/>
</dbReference>
<dbReference type="Pfam" id="PF12222">
    <property type="entry name" value="PNGaseA"/>
    <property type="match status" value="1"/>
</dbReference>
<feature type="chain" id="PRO_5019031263" description="Peptide N-acetyl-beta-D-glucosaminyl asparaginase amidase A N-terminal domain-containing protein" evidence="2">
    <location>
        <begin position="25"/>
        <end position="658"/>
    </location>
</feature>
<protein>
    <recommendedName>
        <fullName evidence="3">Peptide N-acetyl-beta-D-glucosaminyl asparaginase amidase A N-terminal domain-containing protein</fullName>
    </recommendedName>
</protein>
<proteinExistence type="predicted"/>
<evidence type="ECO:0000256" key="2">
    <source>
        <dbReference type="SAM" id="SignalP"/>
    </source>
</evidence>
<feature type="region of interest" description="Disordered" evidence="1">
    <location>
        <begin position="628"/>
        <end position="658"/>
    </location>
</feature>
<feature type="signal peptide" evidence="2">
    <location>
        <begin position="1"/>
        <end position="24"/>
    </location>
</feature>
<accession>A0A418BV91</accession>
<sequence length="658" mass="74291">MLSVVVSLISIVAGASLVVADVHSDNIKFPDLNDDILVDRKAPSAAAWLPRPNQSLDVHFPVDSKIIDTSAAPCVVTLVKNHTYAHSYNKPYKGEFSPPSCYDDPDYSLVYLRYKANVDPGRQFDRLAAVWVGNHPVLRTTTQEPNRVLGPHWEIFREISQYRALFGKNGNVTASLDNVVNDVYTSSFYVTITVEFYKKDPSQHVVQRVPYAPDQIVPIFKSNDTYPWFNVQPNTLGKNFNLVTFPKNLDGLYLELFTSHHGCDEFHYTNPPNELKATLNADCAGGSFREVQILLDNEIVGAVWPFPLIYTGGMSPALWRPIVSIGGFEAPTYIIDLTPYVAKVLDGKPHNVSFAVGHGLAYWPTNANLLVYQDHNVEKTVATLDRKVFDRNVVPNVAYNGTGRNQTVDTTATRQVNVKSTITNSRGIRKYNIKQKFTFVSHQEYSRNERLFKQRSTTQTTTTIKFQDGTKTTKYYTEDYPLYGKLEYKSYTNDRTGRSVIVSSVEEVDIPPFRSPLIPFEETSNNRYLKSAKKYFTKNVIIQHDLRQKLKIHGNKDDFRVGVEGYELSIAQTAKSHTDSRVGTNATNQVAVAASNSTGCYSHDVHSNTGNYTKYVEANKCPRVNLYVDDIDDDDNDDDDDDDDDNDDNDDDDYDFDL</sequence>
<gene>
    <name evidence="4" type="ORF">DYB34_004826</name>
</gene>
<keyword evidence="2" id="KW-0732">Signal</keyword>
<feature type="domain" description="Peptide N-acetyl-beta-D-glucosaminyl asparaginase amidase A N-terminal" evidence="3">
    <location>
        <begin position="76"/>
        <end position="383"/>
    </location>
</feature>
<evidence type="ECO:0000313" key="5">
    <source>
        <dbReference type="Proteomes" id="UP000283543"/>
    </source>
</evidence>
<dbReference type="InterPro" id="IPR021102">
    <property type="entry name" value="PNGase_A"/>
</dbReference>
<name>A0A418BV91_APHAT</name>
<dbReference type="AlphaFoldDB" id="A0A418BV91"/>
<evidence type="ECO:0000256" key="1">
    <source>
        <dbReference type="SAM" id="MobiDB-lite"/>
    </source>
</evidence>
<dbReference type="PANTHER" id="PTHR31104">
    <property type="entry name" value="PEPTIDE-N4-(N-ACETYL-BETA-GLUCOSAMINYL)ASPARAGINE AMIDASE A PROTEIN"/>
    <property type="match status" value="1"/>
</dbReference>
<dbReference type="Proteomes" id="UP000283543">
    <property type="component" value="Unassembled WGS sequence"/>
</dbReference>
<comment type="caution">
    <text evidence="4">The sequence shown here is derived from an EMBL/GenBank/DDBJ whole genome shotgun (WGS) entry which is preliminary data.</text>
</comment>
<organism evidence="4 5">
    <name type="scientific">Aphanomyces astaci</name>
    <name type="common">Crayfish plague agent</name>
    <dbReference type="NCBI Taxonomy" id="112090"/>
    <lineage>
        <taxon>Eukaryota</taxon>
        <taxon>Sar</taxon>
        <taxon>Stramenopiles</taxon>
        <taxon>Oomycota</taxon>
        <taxon>Saprolegniomycetes</taxon>
        <taxon>Saprolegniales</taxon>
        <taxon>Verrucalvaceae</taxon>
        <taxon>Aphanomyces</taxon>
    </lineage>
</organism>
<reference evidence="4 5" key="1">
    <citation type="submission" date="2018-08" db="EMBL/GenBank/DDBJ databases">
        <title>Aphanomyces genome sequencing and annotation.</title>
        <authorList>
            <person name="Minardi D."/>
            <person name="Oidtmann B."/>
            <person name="Van Der Giezen M."/>
            <person name="Studholme D.J."/>
        </authorList>
    </citation>
    <scope>NUCLEOTIDE SEQUENCE [LARGE SCALE GENOMIC DNA]</scope>
    <source>
        <strain evidence="4 5">Si</strain>
    </source>
</reference>